<dbReference type="EMBL" id="PNBA02000010">
    <property type="protein sequence ID" value="KAG6409672.1"/>
    <property type="molecule type" value="Genomic_DNA"/>
</dbReference>
<gene>
    <name evidence="2" type="ORF">SASPL_127714</name>
</gene>
<keyword evidence="3" id="KW-1185">Reference proteome</keyword>
<evidence type="ECO:0008006" key="4">
    <source>
        <dbReference type="Google" id="ProtNLM"/>
    </source>
</evidence>
<reference evidence="2" key="2">
    <citation type="submission" date="2020-08" db="EMBL/GenBank/DDBJ databases">
        <title>Plant Genome Project.</title>
        <authorList>
            <person name="Zhang R.-G."/>
        </authorList>
    </citation>
    <scope>NUCLEOTIDE SEQUENCE</scope>
    <source>
        <strain evidence="2">Huo1</strain>
        <tissue evidence="2">Leaf</tissue>
    </source>
</reference>
<dbReference type="PANTHER" id="PTHR33476:SF22">
    <property type="entry name" value="PROTEIN POLAR LOCALIZATION DURING ASYMMETRIC DIVISION AND REDISTRIBUTION"/>
    <property type="match status" value="1"/>
</dbReference>
<evidence type="ECO:0000256" key="1">
    <source>
        <dbReference type="SAM" id="Coils"/>
    </source>
</evidence>
<name>A0A8X8XB49_SALSN</name>
<organism evidence="2">
    <name type="scientific">Salvia splendens</name>
    <name type="common">Scarlet sage</name>
    <dbReference type="NCBI Taxonomy" id="180675"/>
    <lineage>
        <taxon>Eukaryota</taxon>
        <taxon>Viridiplantae</taxon>
        <taxon>Streptophyta</taxon>
        <taxon>Embryophyta</taxon>
        <taxon>Tracheophyta</taxon>
        <taxon>Spermatophyta</taxon>
        <taxon>Magnoliopsida</taxon>
        <taxon>eudicotyledons</taxon>
        <taxon>Gunneridae</taxon>
        <taxon>Pentapetalae</taxon>
        <taxon>asterids</taxon>
        <taxon>lamiids</taxon>
        <taxon>Lamiales</taxon>
        <taxon>Lamiaceae</taxon>
        <taxon>Nepetoideae</taxon>
        <taxon>Mentheae</taxon>
        <taxon>Salviinae</taxon>
        <taxon>Salvia</taxon>
        <taxon>Salvia subgen. Calosphace</taxon>
        <taxon>core Calosphace</taxon>
    </lineage>
</organism>
<comment type="caution">
    <text evidence="2">The sequence shown here is derived from an EMBL/GenBank/DDBJ whole genome shotgun (WGS) entry which is preliminary data.</text>
</comment>
<feature type="coiled-coil region" evidence="1">
    <location>
        <begin position="260"/>
        <end position="294"/>
    </location>
</feature>
<dbReference type="GO" id="GO:0008356">
    <property type="term" value="P:asymmetric cell division"/>
    <property type="evidence" value="ECO:0007669"/>
    <property type="project" value="InterPro"/>
</dbReference>
<dbReference type="PANTHER" id="PTHR33476">
    <property type="entry name" value="EMB|CAB62613.1"/>
    <property type="match status" value="1"/>
</dbReference>
<proteinExistence type="predicted"/>
<dbReference type="AlphaFoldDB" id="A0A8X8XB49"/>
<evidence type="ECO:0000313" key="3">
    <source>
        <dbReference type="Proteomes" id="UP000298416"/>
    </source>
</evidence>
<feature type="coiled-coil region" evidence="1">
    <location>
        <begin position="107"/>
        <end position="138"/>
    </location>
</feature>
<dbReference type="Proteomes" id="UP000298416">
    <property type="component" value="Unassembled WGS sequence"/>
</dbReference>
<sequence>MSYECEGHDIDGAAAAKDRRPRRRTEICRSFTCISPSFIFRRWFNGGKSRFSRTEFAERNWGKGEIDTDLDVQSEIGIVSPSSEEFSEIGKEAPVNVGIGYGMIYLVRTELNKMAELRKRVESLLQHLQTEIENQDDEHLYMASASTNAHVEEILYEEQHESIQCSSPNDVNQPEIAFRCDQFRLEGSSRMDQLEAELEAEIGRLQLEDDGEVLHPEVNVEQNAAELSLNVCCEEHEYSMDEFHGVSPRELERKLYQVLEVRQQERIKELEAALEYAMQQLEEKEREVSLWRDAGRLVAQHLPAISTVLAQL</sequence>
<accession>A0A8X8XB49</accession>
<evidence type="ECO:0000313" key="2">
    <source>
        <dbReference type="EMBL" id="KAG6409672.1"/>
    </source>
</evidence>
<keyword evidence="1" id="KW-0175">Coiled coil</keyword>
<reference evidence="2" key="1">
    <citation type="submission" date="2018-01" db="EMBL/GenBank/DDBJ databases">
        <authorList>
            <person name="Mao J.F."/>
        </authorList>
    </citation>
    <scope>NUCLEOTIDE SEQUENCE</scope>
    <source>
        <strain evidence="2">Huo1</strain>
        <tissue evidence="2">Leaf</tissue>
    </source>
</reference>
<protein>
    <recommendedName>
        <fullName evidence="4">Protein POLAR LOCALIZATION DURING ASYMMETRIC DIVISION AND REDISTRIBUTION</fullName>
    </recommendedName>
</protein>
<dbReference type="OrthoDB" id="1916242at2759"/>
<dbReference type="InterPro" id="IPR040348">
    <property type="entry name" value="POLAR-like"/>
</dbReference>